<dbReference type="Pfam" id="PF10510">
    <property type="entry name" value="PIG-S"/>
    <property type="match status" value="1"/>
</dbReference>
<dbReference type="InterPro" id="IPR019540">
    <property type="entry name" value="PtdIno-glycan_biosynth_class_S"/>
</dbReference>
<dbReference type="GO" id="GO:0016255">
    <property type="term" value="P:attachment of GPI anchor to protein"/>
    <property type="evidence" value="ECO:0007669"/>
    <property type="project" value="InterPro"/>
</dbReference>
<comment type="subcellular location">
    <subcellularLocation>
        <location evidence="1">Endoplasmic reticulum membrane</location>
        <topology evidence="1">Multi-pass membrane protein</topology>
    </subcellularLocation>
</comment>
<dbReference type="AlphaFoldDB" id="A0A250X9P9"/>
<dbReference type="UniPathway" id="UPA00196"/>
<proteinExistence type="inferred from homology"/>
<evidence type="ECO:0000256" key="8">
    <source>
        <dbReference type="ARBA" id="ARBA00023136"/>
    </source>
</evidence>
<evidence type="ECO:0000256" key="7">
    <source>
        <dbReference type="ARBA" id="ARBA00022989"/>
    </source>
</evidence>
<sequence length="708" mass="76505">MARGKTYILLWIFLFLLAGAPIWWKLTKIQRPNLPHDGMQGILTSITVGFKLPIKILIILHFRHSERFANVVLEQVSSRLLLDRETSPQVEKGMHVHVITGTNATDCMCLTWRSQSVMHGSPIQGAEAAASVRGEADCLAMAVGILGDMAAMLKPGGSSLQELSAADEQPVHPDKLMERLHSLRDEPGTYFLIVSSMTSSFAIHDTPEASPEGPAAELIIGSQRAAVLTLPQIVHPDSDTMLSIQRHVLRNALDRTVPILAAAFWQDYDGEAQAPTLGTLHPSQQGLPVSAAGELLLSLSLCNADPELGYLVWGDFDQLSQLLLEPVKEVLSPALSLSFESQVLLYTTTSVKGAWSDNHTSYVLPQSKLPRFVDGHWGLNVGGGSRKYEGAGVDLQAAVNPSNGVPEHVLHFVTYVPPPEQRPLVVLLPGPGKVPSPTNSFYLPSWGGVHILNPEVLVQIPSRGAAGRDRQHPLTKTQEEILVSSIVTTLRALLLTDSTDTLRQKFGRGGIYYFPATDVQTNSEGSTILGQVDAAEASVSNSLDGKMDSASLESVSWSVHFLDAPHSGFTLWEVDGLMRRRSADAVKSAAELLNSLSLMVLELRNLEMPDLIGQQVHQALASLDQAVEAAQKGDYANACKAAGMAHSFAEAAFSNPAILAQLSYPPSHLVGVYVPLFLPLGMSLVQAVISEAKQLRKIAKSATYLHGH</sequence>
<keyword evidence="12" id="KW-1185">Reference proteome</keyword>
<dbReference type="Proteomes" id="UP000232323">
    <property type="component" value="Unassembled WGS sequence"/>
</dbReference>
<evidence type="ECO:0000256" key="4">
    <source>
        <dbReference type="ARBA" id="ARBA00022502"/>
    </source>
</evidence>
<dbReference type="PANTHER" id="PTHR21072:SF13">
    <property type="entry name" value="GPI TRANSAMIDASE COMPONENT PIG-S"/>
    <property type="match status" value="1"/>
</dbReference>
<dbReference type="GO" id="GO:0006506">
    <property type="term" value="P:GPI anchor biosynthetic process"/>
    <property type="evidence" value="ECO:0007669"/>
    <property type="project" value="UniProtKB-UniPathway"/>
</dbReference>
<dbReference type="STRING" id="1157962.A0A250X9P9"/>
<dbReference type="GO" id="GO:0042765">
    <property type="term" value="C:GPI-anchor transamidase complex"/>
    <property type="evidence" value="ECO:0007669"/>
    <property type="project" value="InterPro"/>
</dbReference>
<evidence type="ECO:0000256" key="1">
    <source>
        <dbReference type="ARBA" id="ARBA00004477"/>
    </source>
</evidence>
<keyword evidence="5 10" id="KW-0812">Transmembrane</keyword>
<evidence type="ECO:0008006" key="13">
    <source>
        <dbReference type="Google" id="ProtNLM"/>
    </source>
</evidence>
<dbReference type="OrthoDB" id="28748at2759"/>
<comment type="pathway">
    <text evidence="2">Glycolipid biosynthesis; glycosylphosphatidylinositol-anchor biosynthesis.</text>
</comment>
<gene>
    <name evidence="11" type="ORF">CEUSTIGMA_g7238.t1</name>
</gene>
<name>A0A250X9P9_9CHLO</name>
<evidence type="ECO:0000256" key="3">
    <source>
        <dbReference type="ARBA" id="ARBA00005316"/>
    </source>
</evidence>
<protein>
    <recommendedName>
        <fullName evidence="13">GPI transamidase component PIG-S</fullName>
    </recommendedName>
</protein>
<evidence type="ECO:0000313" key="12">
    <source>
        <dbReference type="Proteomes" id="UP000232323"/>
    </source>
</evidence>
<dbReference type="PANTHER" id="PTHR21072">
    <property type="entry name" value="GPI TRANSAMIDASE COMPONENT PIG-S"/>
    <property type="match status" value="1"/>
</dbReference>
<keyword evidence="7 10" id="KW-1133">Transmembrane helix</keyword>
<evidence type="ECO:0000256" key="9">
    <source>
        <dbReference type="ARBA" id="ARBA00023180"/>
    </source>
</evidence>
<comment type="caution">
    <text evidence="11">The sequence shown here is derived from an EMBL/GenBank/DDBJ whole genome shotgun (WGS) entry which is preliminary data.</text>
</comment>
<accession>A0A250X9P9</accession>
<evidence type="ECO:0000256" key="10">
    <source>
        <dbReference type="SAM" id="Phobius"/>
    </source>
</evidence>
<keyword evidence="4" id="KW-0337">GPI-anchor biosynthesis</keyword>
<keyword evidence="6" id="KW-0256">Endoplasmic reticulum</keyword>
<dbReference type="EMBL" id="BEGY01000046">
    <property type="protein sequence ID" value="GAX79798.1"/>
    <property type="molecule type" value="Genomic_DNA"/>
</dbReference>
<organism evidence="11 12">
    <name type="scientific">Chlamydomonas eustigma</name>
    <dbReference type="NCBI Taxonomy" id="1157962"/>
    <lineage>
        <taxon>Eukaryota</taxon>
        <taxon>Viridiplantae</taxon>
        <taxon>Chlorophyta</taxon>
        <taxon>core chlorophytes</taxon>
        <taxon>Chlorophyceae</taxon>
        <taxon>CS clade</taxon>
        <taxon>Chlamydomonadales</taxon>
        <taxon>Chlamydomonadaceae</taxon>
        <taxon>Chlamydomonas</taxon>
    </lineage>
</organism>
<reference evidence="11 12" key="1">
    <citation type="submission" date="2017-08" db="EMBL/GenBank/DDBJ databases">
        <title>Acidophilic green algal genome provides insights into adaptation to an acidic environment.</title>
        <authorList>
            <person name="Hirooka S."/>
            <person name="Hirose Y."/>
            <person name="Kanesaki Y."/>
            <person name="Higuchi S."/>
            <person name="Fujiwara T."/>
            <person name="Onuma R."/>
            <person name="Era A."/>
            <person name="Ohbayashi R."/>
            <person name="Uzuka A."/>
            <person name="Nozaki H."/>
            <person name="Yoshikawa H."/>
            <person name="Miyagishima S.Y."/>
        </authorList>
    </citation>
    <scope>NUCLEOTIDE SEQUENCE [LARGE SCALE GENOMIC DNA]</scope>
    <source>
        <strain evidence="11 12">NIES-2499</strain>
    </source>
</reference>
<keyword evidence="8 10" id="KW-0472">Membrane</keyword>
<feature type="transmembrane region" description="Helical" evidence="10">
    <location>
        <begin position="7"/>
        <end position="24"/>
    </location>
</feature>
<evidence type="ECO:0000256" key="2">
    <source>
        <dbReference type="ARBA" id="ARBA00004687"/>
    </source>
</evidence>
<evidence type="ECO:0000313" key="11">
    <source>
        <dbReference type="EMBL" id="GAX79798.1"/>
    </source>
</evidence>
<evidence type="ECO:0000256" key="5">
    <source>
        <dbReference type="ARBA" id="ARBA00022692"/>
    </source>
</evidence>
<evidence type="ECO:0000256" key="6">
    <source>
        <dbReference type="ARBA" id="ARBA00022824"/>
    </source>
</evidence>
<comment type="similarity">
    <text evidence="3">Belongs to the PIGS family.</text>
</comment>
<keyword evidence="9" id="KW-0325">Glycoprotein</keyword>